<dbReference type="InterPro" id="IPR015943">
    <property type="entry name" value="WD40/YVTN_repeat-like_dom_sf"/>
</dbReference>
<feature type="compositionally biased region" description="Polar residues" evidence="1">
    <location>
        <begin position="692"/>
        <end position="707"/>
    </location>
</feature>
<gene>
    <name evidence="3" type="ORF">CPB84DRAFT_1821370</name>
</gene>
<feature type="compositionally biased region" description="Polar residues" evidence="1">
    <location>
        <begin position="1164"/>
        <end position="1175"/>
    </location>
</feature>
<dbReference type="Proteomes" id="UP000724874">
    <property type="component" value="Unassembled WGS sequence"/>
</dbReference>
<feature type="compositionally biased region" description="Basic and acidic residues" evidence="1">
    <location>
        <begin position="791"/>
        <end position="812"/>
    </location>
</feature>
<feature type="compositionally biased region" description="Gly residues" evidence="1">
    <location>
        <begin position="753"/>
        <end position="763"/>
    </location>
</feature>
<feature type="compositionally biased region" description="Basic residues" evidence="1">
    <location>
        <begin position="924"/>
        <end position="934"/>
    </location>
</feature>
<feature type="compositionally biased region" description="Low complexity" evidence="1">
    <location>
        <begin position="639"/>
        <end position="658"/>
    </location>
</feature>
<dbReference type="EMBL" id="JADNYJ010000006">
    <property type="protein sequence ID" value="KAF8910528.1"/>
    <property type="molecule type" value="Genomic_DNA"/>
</dbReference>
<dbReference type="Gene3D" id="2.130.10.10">
    <property type="entry name" value="YVTN repeat-like/Quinoprotein amine dehydrogenase"/>
    <property type="match status" value="1"/>
</dbReference>
<evidence type="ECO:0000259" key="2">
    <source>
        <dbReference type="Pfam" id="PF10313"/>
    </source>
</evidence>
<feature type="region of interest" description="Disordered" evidence="1">
    <location>
        <begin position="1115"/>
        <end position="1185"/>
    </location>
</feature>
<evidence type="ECO:0000256" key="1">
    <source>
        <dbReference type="SAM" id="MobiDB-lite"/>
    </source>
</evidence>
<feature type="compositionally biased region" description="Low complexity" evidence="1">
    <location>
        <begin position="104"/>
        <end position="117"/>
    </location>
</feature>
<accession>A0A9P5NVE3</accession>
<feature type="region of interest" description="Disordered" evidence="1">
    <location>
        <begin position="639"/>
        <end position="707"/>
    </location>
</feature>
<sequence length="1267" mass="133094">MARDPSLLDSNQPLAIAPAQPVIAHVQLRDLLICPREQGVVDYIGPRAIVEQDMHTPGAPTRILSRLTFTPNSLTYLPVGVDDTLIAAGGQEKEIHLSLYTPHSSSASGSASVSSRSSRSRRTRQVWEYEDKLQGSINNSVLLTSLSLTKSNQSSVEPRVGVSNNDGTVRLYDVPMRVHNTKRKLKSVGEVRLDVAINHSSISPDGRTLLSVGDSNKIYFHQLTGSSSHITFEPITTLTIPPPDLAPFYAYHTSLTAAFSTAFSGTDPSSPWRARKASWRCGMGCDGRWEWGGGGTGGGEGGMFGNQRTNWWLSDDPWEWSRGKAPGWCVRSVKFNGGEGARMGKEVMAFTEHTSLVHLVDARTFETHDIIRVPTLLRPSNSSSSSGSRDPSSSNPPRRSASAAASGGSGGSATSGGSGISSSRRTSSSFSVPGTVGTAGADAGQAEGLTSTSTATTATTTAVAQARTQALAQAQAQIRDRVQAQAQAQAQRDQAQAQDRARTQRVLMRRGLPVSNTRAQMGLQIQVRVGSGPSGSGVGAGAGVGSSTAAGTTTTTATATNTRLPSPPPTTTVYQGLGQSQSQGQSHTHPPSPLRISSSSAGSGSGSTSQSPARTRTHTHTHTPGIVQALGDAFRISLPSSSSASLSSPTTPARTASGAGAGAGFGFGVGAGSSGSGQPTTPPRAATAANTISRASSYSPPASIGDSTWRTLGGGAVAGSRWSPSGTSPVPVSAPVFTPVFTPAGAGGAGAGGYGAGASGGEGSSTNTMTTRDEDEIDEDEDGDATPSLEDLIRRLREVQAREEERRKKEEEGIVVVPDLGDRDVENEVHALLAGHGIQSRFAGEGDHDDDDGGAAIAGVSVAAINDASNTPSPPPIVRPERSPGSASASSSSSGESEFGRMSDSAPILGPEDVNRLFEEVIQRRRARRARAHSRSPSPPSPNSWTMADPTSDDEGVNMVVIRVRHDDHDEPRGGQQQRQQREEVDGDGDVNMMDVDEIENDHDHEHAHAHHHQDTDDIEVDASEEEEDHDRVHHLVYALGGGTGLAANLAGGSASGAGGDMSLGRIWSTSTRKKGMGMITPFADAEEAWVWHYMEEEEDEQEGEEGDDHAGVEFEVEREGEEHDDEEEERGEDEEDEETGGTGSGATTSTSSRYGYAPRGGSRSASTSANNHNQYKPRLTPKSSSLSAAAARRYGYYEDLDLAGLCFDPWGERMYVAGVGVGGGGTCLAVVTGGERQENAEVGVGAVVEWGVRGAEKRWWVDEGWM</sequence>
<name>A0A9P5NVE3_GYMJU</name>
<feature type="compositionally biased region" description="Low complexity" evidence="1">
    <location>
        <begin position="676"/>
        <end position="691"/>
    </location>
</feature>
<dbReference type="PANTHER" id="PTHR43991">
    <property type="entry name" value="WD REPEAT PROTEIN (AFU_ORTHOLOGUE AFUA_8G05640)-RELATED"/>
    <property type="match status" value="1"/>
</dbReference>
<dbReference type="AlphaFoldDB" id="A0A9P5NVE3"/>
<dbReference type="Pfam" id="PF10313">
    <property type="entry name" value="DUF2415"/>
    <property type="match status" value="1"/>
</dbReference>
<feature type="compositionally biased region" description="Low complexity" evidence="1">
    <location>
        <begin position="420"/>
        <end position="434"/>
    </location>
</feature>
<feature type="region of interest" description="Disordered" evidence="1">
    <location>
        <begin position="100"/>
        <end position="123"/>
    </location>
</feature>
<feature type="compositionally biased region" description="Gly residues" evidence="1">
    <location>
        <begin position="407"/>
        <end position="419"/>
    </location>
</feature>
<feature type="region of interest" description="Disordered" evidence="1">
    <location>
        <begin position="376"/>
        <end position="452"/>
    </location>
</feature>
<dbReference type="SUPFAM" id="SSF50978">
    <property type="entry name" value="WD40 repeat-like"/>
    <property type="match status" value="1"/>
</dbReference>
<feature type="compositionally biased region" description="Acidic residues" evidence="1">
    <location>
        <begin position="773"/>
        <end position="784"/>
    </location>
</feature>
<feature type="compositionally biased region" description="Low complexity" evidence="1">
    <location>
        <begin position="594"/>
        <end position="614"/>
    </location>
</feature>
<evidence type="ECO:0000313" key="4">
    <source>
        <dbReference type="Proteomes" id="UP000724874"/>
    </source>
</evidence>
<feature type="region of interest" description="Disordered" evidence="1">
    <location>
        <begin position="866"/>
        <end position="953"/>
    </location>
</feature>
<feature type="region of interest" description="Disordered" evidence="1">
    <location>
        <begin position="531"/>
        <end position="622"/>
    </location>
</feature>
<feature type="region of interest" description="Disordered" evidence="1">
    <location>
        <begin position="968"/>
        <end position="992"/>
    </location>
</feature>
<feature type="compositionally biased region" description="Gly residues" evidence="1">
    <location>
        <begin position="659"/>
        <end position="675"/>
    </location>
</feature>
<feature type="compositionally biased region" description="Low complexity" evidence="1">
    <location>
        <begin position="575"/>
        <end position="586"/>
    </location>
</feature>
<feature type="compositionally biased region" description="Gly residues" evidence="1">
    <location>
        <begin position="532"/>
        <end position="544"/>
    </location>
</feature>
<feature type="compositionally biased region" description="Acidic residues" evidence="1">
    <location>
        <begin position="1123"/>
        <end position="1140"/>
    </location>
</feature>
<dbReference type="InterPro" id="IPR036322">
    <property type="entry name" value="WD40_repeat_dom_sf"/>
</dbReference>
<evidence type="ECO:0000313" key="3">
    <source>
        <dbReference type="EMBL" id="KAF8910528.1"/>
    </source>
</evidence>
<proteinExistence type="predicted"/>
<dbReference type="InterPro" id="IPR019417">
    <property type="entry name" value="DUF2415"/>
</dbReference>
<feature type="region of interest" description="Disordered" evidence="1">
    <location>
        <begin position="753"/>
        <end position="824"/>
    </location>
</feature>
<organism evidence="3 4">
    <name type="scientific">Gymnopilus junonius</name>
    <name type="common">Spectacular rustgill mushroom</name>
    <name type="synonym">Gymnopilus spectabilis subsp. junonius</name>
    <dbReference type="NCBI Taxonomy" id="109634"/>
    <lineage>
        <taxon>Eukaryota</taxon>
        <taxon>Fungi</taxon>
        <taxon>Dikarya</taxon>
        <taxon>Basidiomycota</taxon>
        <taxon>Agaricomycotina</taxon>
        <taxon>Agaricomycetes</taxon>
        <taxon>Agaricomycetidae</taxon>
        <taxon>Agaricales</taxon>
        <taxon>Agaricineae</taxon>
        <taxon>Hymenogastraceae</taxon>
        <taxon>Gymnopilus</taxon>
    </lineage>
</organism>
<comment type="caution">
    <text evidence="3">The sequence shown here is derived from an EMBL/GenBank/DDBJ whole genome shotgun (WGS) entry which is preliminary data.</text>
</comment>
<feature type="compositionally biased region" description="Basic and acidic residues" evidence="1">
    <location>
        <begin position="913"/>
        <end position="923"/>
    </location>
</feature>
<feature type="compositionally biased region" description="Low complexity" evidence="1">
    <location>
        <begin position="379"/>
        <end position="406"/>
    </location>
</feature>
<keyword evidence="4" id="KW-1185">Reference proteome</keyword>
<dbReference type="PANTHER" id="PTHR43991:SF9">
    <property type="entry name" value="DUF2415 DOMAIN-CONTAINING PROTEIN"/>
    <property type="match status" value="1"/>
</dbReference>
<feature type="compositionally biased region" description="Low complexity" evidence="1">
    <location>
        <begin position="545"/>
        <end position="560"/>
    </location>
</feature>
<feature type="domain" description="DUF2415" evidence="2">
    <location>
        <begin position="330"/>
        <end position="371"/>
    </location>
</feature>
<reference evidence="3" key="1">
    <citation type="submission" date="2020-11" db="EMBL/GenBank/DDBJ databases">
        <authorList>
            <consortium name="DOE Joint Genome Institute"/>
            <person name="Ahrendt S."/>
            <person name="Riley R."/>
            <person name="Andreopoulos W."/>
            <person name="LaButti K."/>
            <person name="Pangilinan J."/>
            <person name="Ruiz-duenas F.J."/>
            <person name="Barrasa J.M."/>
            <person name="Sanchez-Garcia M."/>
            <person name="Camarero S."/>
            <person name="Miyauchi S."/>
            <person name="Serrano A."/>
            <person name="Linde D."/>
            <person name="Babiker R."/>
            <person name="Drula E."/>
            <person name="Ayuso-Fernandez I."/>
            <person name="Pacheco R."/>
            <person name="Padilla G."/>
            <person name="Ferreira P."/>
            <person name="Barriuso J."/>
            <person name="Kellner H."/>
            <person name="Castanera R."/>
            <person name="Alfaro M."/>
            <person name="Ramirez L."/>
            <person name="Pisabarro A.G."/>
            <person name="Kuo A."/>
            <person name="Tritt A."/>
            <person name="Lipzen A."/>
            <person name="He G."/>
            <person name="Yan M."/>
            <person name="Ng V."/>
            <person name="Cullen D."/>
            <person name="Martin F."/>
            <person name="Rosso M.-N."/>
            <person name="Henrissat B."/>
            <person name="Hibbett D."/>
            <person name="Martinez A.T."/>
            <person name="Grigoriev I.V."/>
        </authorList>
    </citation>
    <scope>NUCLEOTIDE SEQUENCE</scope>
    <source>
        <strain evidence="3">AH 44721</strain>
    </source>
</reference>
<feature type="compositionally biased region" description="Low complexity" evidence="1">
    <location>
        <begin position="883"/>
        <end position="897"/>
    </location>
</feature>
<protein>
    <recommendedName>
        <fullName evidence="2">DUF2415 domain-containing protein</fullName>
    </recommendedName>
</protein>
<dbReference type="OrthoDB" id="64353at2759"/>